<dbReference type="RefSeq" id="XP_070882631.1">
    <property type="nucleotide sequence ID" value="XM_071026080.1"/>
</dbReference>
<dbReference type="EMBL" id="JBFXLQ010000049">
    <property type="protein sequence ID" value="KAL2863652.1"/>
    <property type="molecule type" value="Genomic_DNA"/>
</dbReference>
<name>A0ABR4LJT9_9EURO</name>
<dbReference type="Proteomes" id="UP001610432">
    <property type="component" value="Unassembled WGS sequence"/>
</dbReference>
<proteinExistence type="predicted"/>
<protein>
    <submittedName>
        <fullName evidence="2">Uncharacterized protein</fullName>
    </submittedName>
</protein>
<evidence type="ECO:0000313" key="3">
    <source>
        <dbReference type="Proteomes" id="UP001610432"/>
    </source>
</evidence>
<keyword evidence="3" id="KW-1185">Reference proteome</keyword>
<accession>A0ABR4LJT9</accession>
<comment type="caution">
    <text evidence="2">The sequence shown here is derived from an EMBL/GenBank/DDBJ whole genome shotgun (WGS) entry which is preliminary data.</text>
</comment>
<gene>
    <name evidence="2" type="ORF">BJX67DRAFT_240200</name>
</gene>
<evidence type="ECO:0000313" key="2">
    <source>
        <dbReference type="EMBL" id="KAL2863652.1"/>
    </source>
</evidence>
<sequence length="168" mass="18112">MSSRGDSGASIQGPPQDGPQRTAPFPLPGSSPGQVCRAPRASIRRQNSLTRIKCISVTSFPDRGNIPERSQPKRQPIHTGLIIGLCQVNSKKRVQALIYINTSTPTSLAVEALRKLAGVWCSVTRAHQTLVAGCLRCSPWPSGDHSSDLAARAIRHHHNAMAFFVTQG</sequence>
<dbReference type="GeneID" id="98141152"/>
<reference evidence="2 3" key="1">
    <citation type="submission" date="2024-07" db="EMBL/GenBank/DDBJ databases">
        <title>Section-level genome sequencing and comparative genomics of Aspergillus sections Usti and Cavernicolus.</title>
        <authorList>
            <consortium name="Lawrence Berkeley National Laboratory"/>
            <person name="Nybo J.L."/>
            <person name="Vesth T.C."/>
            <person name="Theobald S."/>
            <person name="Frisvad J.C."/>
            <person name="Larsen T.O."/>
            <person name="Kjaerboelling I."/>
            <person name="Rothschild-Mancinelli K."/>
            <person name="Lyhne E.K."/>
            <person name="Kogle M.E."/>
            <person name="Barry K."/>
            <person name="Clum A."/>
            <person name="Na H."/>
            <person name="Ledsgaard L."/>
            <person name="Lin J."/>
            <person name="Lipzen A."/>
            <person name="Kuo A."/>
            <person name="Riley R."/>
            <person name="Mondo S."/>
            <person name="Labutti K."/>
            <person name="Haridas S."/>
            <person name="Pangalinan J."/>
            <person name="Salamov A.A."/>
            <person name="Simmons B.A."/>
            <person name="Magnuson J.K."/>
            <person name="Chen J."/>
            <person name="Drula E."/>
            <person name="Henrissat B."/>
            <person name="Wiebenga A."/>
            <person name="Lubbers R.J."/>
            <person name="Gomes A.C."/>
            <person name="Macurrencykelacurrency M.R."/>
            <person name="Stajich J."/>
            <person name="Grigoriev I.V."/>
            <person name="Mortensen U.H."/>
            <person name="De Vries R.P."/>
            <person name="Baker S.E."/>
            <person name="Andersen M.R."/>
        </authorList>
    </citation>
    <scope>NUCLEOTIDE SEQUENCE [LARGE SCALE GENOMIC DNA]</scope>
    <source>
        <strain evidence="2 3">CBS 449.75</strain>
    </source>
</reference>
<evidence type="ECO:0000256" key="1">
    <source>
        <dbReference type="SAM" id="MobiDB-lite"/>
    </source>
</evidence>
<feature type="region of interest" description="Disordered" evidence="1">
    <location>
        <begin position="1"/>
        <end position="37"/>
    </location>
</feature>
<organism evidence="2 3">
    <name type="scientific">Aspergillus lucknowensis</name>
    <dbReference type="NCBI Taxonomy" id="176173"/>
    <lineage>
        <taxon>Eukaryota</taxon>
        <taxon>Fungi</taxon>
        <taxon>Dikarya</taxon>
        <taxon>Ascomycota</taxon>
        <taxon>Pezizomycotina</taxon>
        <taxon>Eurotiomycetes</taxon>
        <taxon>Eurotiomycetidae</taxon>
        <taxon>Eurotiales</taxon>
        <taxon>Aspergillaceae</taxon>
        <taxon>Aspergillus</taxon>
        <taxon>Aspergillus subgen. Nidulantes</taxon>
    </lineage>
</organism>